<dbReference type="InterPro" id="IPR050291">
    <property type="entry name" value="CDF_Transporter"/>
</dbReference>
<evidence type="ECO:0000313" key="10">
    <source>
        <dbReference type="EMBL" id="PPQ36976.1"/>
    </source>
</evidence>
<protein>
    <submittedName>
        <fullName evidence="10">Cation-efflux pump</fullName>
    </submittedName>
</protein>
<dbReference type="RefSeq" id="WP_104517542.1">
    <property type="nucleotide sequence ID" value="NZ_NHRY01000052.1"/>
</dbReference>
<dbReference type="SUPFAM" id="SSF161111">
    <property type="entry name" value="Cation efflux protein transmembrane domain-like"/>
    <property type="match status" value="1"/>
</dbReference>
<keyword evidence="3" id="KW-0813">Transport</keyword>
<keyword evidence="11" id="KW-1185">Reference proteome</keyword>
<feature type="transmembrane region" description="Helical" evidence="7">
    <location>
        <begin position="185"/>
        <end position="205"/>
    </location>
</feature>
<dbReference type="InterPro" id="IPR036837">
    <property type="entry name" value="Cation_efflux_CTD_sf"/>
</dbReference>
<feature type="transmembrane region" description="Helical" evidence="7">
    <location>
        <begin position="34"/>
        <end position="55"/>
    </location>
</feature>
<comment type="caution">
    <text evidence="10">The sequence shown here is derived from an EMBL/GenBank/DDBJ whole genome shotgun (WGS) entry which is preliminary data.</text>
</comment>
<dbReference type="Pfam" id="PF16916">
    <property type="entry name" value="ZT_dimer"/>
    <property type="match status" value="1"/>
</dbReference>
<dbReference type="InterPro" id="IPR027470">
    <property type="entry name" value="Cation_efflux_CTD"/>
</dbReference>
<dbReference type="SUPFAM" id="SSF160240">
    <property type="entry name" value="Cation efflux protein cytoplasmic domain-like"/>
    <property type="match status" value="1"/>
</dbReference>
<evidence type="ECO:0000259" key="9">
    <source>
        <dbReference type="Pfam" id="PF16916"/>
    </source>
</evidence>
<feature type="domain" description="Cation efflux protein cytoplasmic" evidence="9">
    <location>
        <begin position="206"/>
        <end position="284"/>
    </location>
</feature>
<evidence type="ECO:0000256" key="4">
    <source>
        <dbReference type="ARBA" id="ARBA00022692"/>
    </source>
</evidence>
<keyword evidence="5 7" id="KW-1133">Transmembrane helix</keyword>
<dbReference type="GO" id="GO:0005886">
    <property type="term" value="C:plasma membrane"/>
    <property type="evidence" value="ECO:0007669"/>
    <property type="project" value="TreeGrafter"/>
</dbReference>
<feature type="transmembrane region" description="Helical" evidence="7">
    <location>
        <begin position="149"/>
        <end position="173"/>
    </location>
</feature>
<name>A0A2S6NMA3_RHOGL</name>
<dbReference type="InterPro" id="IPR002524">
    <property type="entry name" value="Cation_efflux"/>
</dbReference>
<dbReference type="EMBL" id="NHRY01000052">
    <property type="protein sequence ID" value="PPQ36976.1"/>
    <property type="molecule type" value="Genomic_DNA"/>
</dbReference>
<evidence type="ECO:0000256" key="2">
    <source>
        <dbReference type="ARBA" id="ARBA00008114"/>
    </source>
</evidence>
<dbReference type="GO" id="GO:0015093">
    <property type="term" value="F:ferrous iron transmembrane transporter activity"/>
    <property type="evidence" value="ECO:0007669"/>
    <property type="project" value="TreeGrafter"/>
</dbReference>
<dbReference type="NCBIfam" id="TIGR01297">
    <property type="entry name" value="CDF"/>
    <property type="match status" value="1"/>
</dbReference>
<evidence type="ECO:0000256" key="3">
    <source>
        <dbReference type="ARBA" id="ARBA00022448"/>
    </source>
</evidence>
<dbReference type="AlphaFoldDB" id="A0A2S6NMA3"/>
<evidence type="ECO:0000256" key="5">
    <source>
        <dbReference type="ARBA" id="ARBA00022989"/>
    </source>
</evidence>
<sequence>MTSGERFALGSLAVGCAVLGLKGVAWWLTGSAALYSDALESTVNVAASLLAWLALRYAARPADANHLYGHDKAEFFAAVIEGLMIVIAAGLIFVEAWDAWWHPRALAVPFQGIAINALATGLNGFWSARLLAAGRRLRSPVLEADGRHLLSDVVTSAGIAIGMVLAVTTGLLVLDPLLAGATGLYVLWSGMGLIASSVSGLMDTAPEPAIVNRIKELVADSASGAIEAHDMRMRHAGRLTFLEFHLVVPGSMTVSHAHAICDRIEAALKAEMGHLMITIHVEPEEKAKRHAVLVPRA</sequence>
<dbReference type="PANTHER" id="PTHR43840">
    <property type="entry name" value="MITOCHONDRIAL METAL TRANSPORTER 1-RELATED"/>
    <property type="match status" value="1"/>
</dbReference>
<accession>A0A2S6NMA3</accession>
<keyword evidence="6 7" id="KW-0472">Membrane</keyword>
<dbReference type="GO" id="GO:0015341">
    <property type="term" value="F:zinc efflux antiporter activity"/>
    <property type="evidence" value="ECO:0007669"/>
    <property type="project" value="TreeGrafter"/>
</dbReference>
<feature type="domain" description="Cation efflux protein transmembrane" evidence="8">
    <location>
        <begin position="12"/>
        <end position="202"/>
    </location>
</feature>
<dbReference type="GO" id="GO:0006882">
    <property type="term" value="P:intracellular zinc ion homeostasis"/>
    <property type="evidence" value="ECO:0007669"/>
    <property type="project" value="TreeGrafter"/>
</dbReference>
<comment type="similarity">
    <text evidence="2">Belongs to the cation diffusion facilitator (CDF) transporter (TC 2.A.4) family.</text>
</comment>
<dbReference type="InterPro" id="IPR027469">
    <property type="entry name" value="Cation_efflux_TMD_sf"/>
</dbReference>
<dbReference type="Proteomes" id="UP000239724">
    <property type="component" value="Unassembled WGS sequence"/>
</dbReference>
<dbReference type="Gene3D" id="3.30.70.1350">
    <property type="entry name" value="Cation efflux protein, cytoplasmic domain"/>
    <property type="match status" value="1"/>
</dbReference>
<evidence type="ECO:0000256" key="1">
    <source>
        <dbReference type="ARBA" id="ARBA00004141"/>
    </source>
</evidence>
<keyword evidence="4 7" id="KW-0812">Transmembrane</keyword>
<dbReference type="Gene3D" id="1.20.1510.10">
    <property type="entry name" value="Cation efflux protein transmembrane domain"/>
    <property type="match status" value="1"/>
</dbReference>
<dbReference type="OrthoDB" id="9806522at2"/>
<feature type="transmembrane region" description="Helical" evidence="7">
    <location>
        <begin position="7"/>
        <end position="28"/>
    </location>
</feature>
<evidence type="ECO:0000259" key="8">
    <source>
        <dbReference type="Pfam" id="PF01545"/>
    </source>
</evidence>
<gene>
    <name evidence="10" type="ORF">CCS01_03950</name>
</gene>
<dbReference type="PANTHER" id="PTHR43840:SF15">
    <property type="entry name" value="MITOCHONDRIAL METAL TRANSPORTER 1-RELATED"/>
    <property type="match status" value="1"/>
</dbReference>
<dbReference type="InterPro" id="IPR058533">
    <property type="entry name" value="Cation_efflux_TM"/>
</dbReference>
<dbReference type="GO" id="GO:0015086">
    <property type="term" value="F:cadmium ion transmembrane transporter activity"/>
    <property type="evidence" value="ECO:0007669"/>
    <property type="project" value="TreeGrafter"/>
</dbReference>
<dbReference type="Pfam" id="PF01545">
    <property type="entry name" value="Cation_efflux"/>
    <property type="match status" value="1"/>
</dbReference>
<organism evidence="10 11">
    <name type="scientific">Rhodopila globiformis</name>
    <name type="common">Rhodopseudomonas globiformis</name>
    <dbReference type="NCBI Taxonomy" id="1071"/>
    <lineage>
        <taxon>Bacteria</taxon>
        <taxon>Pseudomonadati</taxon>
        <taxon>Pseudomonadota</taxon>
        <taxon>Alphaproteobacteria</taxon>
        <taxon>Acetobacterales</taxon>
        <taxon>Acetobacteraceae</taxon>
        <taxon>Rhodopila</taxon>
    </lineage>
</organism>
<evidence type="ECO:0000256" key="7">
    <source>
        <dbReference type="SAM" id="Phobius"/>
    </source>
</evidence>
<reference evidence="10 11" key="1">
    <citation type="journal article" date="2018" name="Arch. Microbiol.">
        <title>New insights into the metabolic potential of the phototrophic purple bacterium Rhodopila globiformis DSM 161(T) from its draft genome sequence and evidence for a vanadium-dependent nitrogenase.</title>
        <authorList>
            <person name="Imhoff J.F."/>
            <person name="Rahn T."/>
            <person name="Kunzel S."/>
            <person name="Neulinger S.C."/>
        </authorList>
    </citation>
    <scope>NUCLEOTIDE SEQUENCE [LARGE SCALE GENOMIC DNA]</scope>
    <source>
        <strain evidence="10 11">DSM 161</strain>
    </source>
</reference>
<proteinExistence type="inferred from homology"/>
<comment type="subcellular location">
    <subcellularLocation>
        <location evidence="1">Membrane</location>
        <topology evidence="1">Multi-pass membrane protein</topology>
    </subcellularLocation>
</comment>
<feature type="transmembrane region" description="Helical" evidence="7">
    <location>
        <begin position="75"/>
        <end position="94"/>
    </location>
</feature>
<evidence type="ECO:0000313" key="11">
    <source>
        <dbReference type="Proteomes" id="UP000239724"/>
    </source>
</evidence>
<evidence type="ECO:0000256" key="6">
    <source>
        <dbReference type="ARBA" id="ARBA00023136"/>
    </source>
</evidence>
<feature type="transmembrane region" description="Helical" evidence="7">
    <location>
        <begin position="106"/>
        <end position="128"/>
    </location>
</feature>